<comment type="caution">
    <text evidence="5">The sequence shown here is derived from an EMBL/GenBank/DDBJ whole genome shotgun (WGS) entry which is preliminary data.</text>
</comment>
<feature type="compositionally biased region" description="Polar residues" evidence="3">
    <location>
        <begin position="519"/>
        <end position="528"/>
    </location>
</feature>
<feature type="compositionally biased region" description="Basic residues" evidence="3">
    <location>
        <begin position="535"/>
        <end position="545"/>
    </location>
</feature>
<feature type="coiled-coil region" evidence="2">
    <location>
        <begin position="374"/>
        <end position="431"/>
    </location>
</feature>
<feature type="compositionally biased region" description="Polar residues" evidence="3">
    <location>
        <begin position="546"/>
        <end position="555"/>
    </location>
</feature>
<dbReference type="Pfam" id="PF14223">
    <property type="entry name" value="Retrotran_gag_2"/>
    <property type="match status" value="1"/>
</dbReference>
<proteinExistence type="predicted"/>
<protein>
    <submittedName>
        <fullName evidence="5">Zf-CCHC domain-containing protein</fullName>
    </submittedName>
</protein>
<dbReference type="EMBL" id="BQNB010010224">
    <property type="protein sequence ID" value="GJS74344.1"/>
    <property type="molecule type" value="Genomic_DNA"/>
</dbReference>
<accession>A0ABQ4Y9H2</accession>
<feature type="region of interest" description="Disordered" evidence="3">
    <location>
        <begin position="204"/>
        <end position="237"/>
    </location>
</feature>
<evidence type="ECO:0000313" key="5">
    <source>
        <dbReference type="EMBL" id="GJS74344.1"/>
    </source>
</evidence>
<dbReference type="Proteomes" id="UP001151760">
    <property type="component" value="Unassembled WGS sequence"/>
</dbReference>
<keyword evidence="1" id="KW-0863">Zinc-finger</keyword>
<feature type="region of interest" description="Disordered" evidence="3">
    <location>
        <begin position="516"/>
        <end position="568"/>
    </location>
</feature>
<gene>
    <name evidence="5" type="ORF">Tco_0707185</name>
</gene>
<name>A0ABQ4Y9H2_9ASTR</name>
<evidence type="ECO:0000259" key="4">
    <source>
        <dbReference type="PROSITE" id="PS50158"/>
    </source>
</evidence>
<dbReference type="PROSITE" id="PS50158">
    <property type="entry name" value="ZF_CCHC"/>
    <property type="match status" value="1"/>
</dbReference>
<keyword evidence="2" id="KW-0175">Coiled coil</keyword>
<keyword evidence="6" id="KW-1185">Reference proteome</keyword>
<keyword evidence="1" id="KW-0862">Zinc</keyword>
<organism evidence="5 6">
    <name type="scientific">Tanacetum coccineum</name>
    <dbReference type="NCBI Taxonomy" id="301880"/>
    <lineage>
        <taxon>Eukaryota</taxon>
        <taxon>Viridiplantae</taxon>
        <taxon>Streptophyta</taxon>
        <taxon>Embryophyta</taxon>
        <taxon>Tracheophyta</taxon>
        <taxon>Spermatophyta</taxon>
        <taxon>Magnoliopsida</taxon>
        <taxon>eudicotyledons</taxon>
        <taxon>Gunneridae</taxon>
        <taxon>Pentapetalae</taxon>
        <taxon>asterids</taxon>
        <taxon>campanulids</taxon>
        <taxon>Asterales</taxon>
        <taxon>Asteraceae</taxon>
        <taxon>Asteroideae</taxon>
        <taxon>Anthemideae</taxon>
        <taxon>Anthemidinae</taxon>
        <taxon>Tanacetum</taxon>
    </lineage>
</organism>
<dbReference type="InterPro" id="IPR001878">
    <property type="entry name" value="Znf_CCHC"/>
</dbReference>
<dbReference type="InterPro" id="IPR036875">
    <property type="entry name" value="Znf_CCHC_sf"/>
</dbReference>
<evidence type="ECO:0000313" key="6">
    <source>
        <dbReference type="Proteomes" id="UP001151760"/>
    </source>
</evidence>
<evidence type="ECO:0000256" key="2">
    <source>
        <dbReference type="SAM" id="Coils"/>
    </source>
</evidence>
<feature type="compositionally biased region" description="Basic and acidic residues" evidence="3">
    <location>
        <begin position="204"/>
        <end position="213"/>
    </location>
</feature>
<reference evidence="5" key="1">
    <citation type="journal article" date="2022" name="Int. J. Mol. Sci.">
        <title>Draft Genome of Tanacetum Coccineum: Genomic Comparison of Closely Related Tanacetum-Family Plants.</title>
        <authorList>
            <person name="Yamashiro T."/>
            <person name="Shiraishi A."/>
            <person name="Nakayama K."/>
            <person name="Satake H."/>
        </authorList>
    </citation>
    <scope>NUCLEOTIDE SEQUENCE</scope>
</reference>
<dbReference type="PANTHER" id="PTHR34676">
    <property type="entry name" value="DUF4219 DOMAIN-CONTAINING PROTEIN-RELATED"/>
    <property type="match status" value="1"/>
</dbReference>
<keyword evidence="1" id="KW-0479">Metal-binding</keyword>
<sequence length="568" mass="65828">MESEKYLEGQSMQRPPLFESDGFIYWKNRFETYVKSKDLDLWHVITDGDFPPIQNNPETKKDEIVPFHKQNDDLKKKLAKNNEAKMDTLLITHQGNNQVKANKIDLLVQQYEQFMIPEEESIDNAFAKFNTIITSLKALDESFSSKNCVRKFLRALHPKWRAKVTAIEESKNLTTLSLDELIGNLKVYEEIIKKDSEIIKKDSETVKSKREQNRSIALKARKESSDENSSSSDSEDEEYAMAVRNFKKFFKRRGRFVRQPHDERKPFQKYKDDKNGKSKRKCFKCGDPNHLIGECPKASRIYNQRAFVGGCWSDSDEDEEKKTNDEKCLMAKASNEVLSETEYFSNDQSSLDEKDLDSEYSRLCKVGLKVMAKNKSLKQARIQLENEVLELKDKISRLEKDKEVSDECKICQDLRFENEKLKEEISRLNQFDNSSHSLKKIISSQKPSGDKTGLGFNFTKGSSSETKQVKFVKAQEIESKEKLVESNSFSKQKFILINNTKIPITSDDEVRIMQKSKENGQNWTNTDTGMDRVHKSQKFLAKGHQKSNLGQQWSTHKMPKPSKYSKEP</sequence>
<evidence type="ECO:0000256" key="3">
    <source>
        <dbReference type="SAM" id="MobiDB-lite"/>
    </source>
</evidence>
<evidence type="ECO:0000256" key="1">
    <source>
        <dbReference type="PROSITE-ProRule" id="PRU00047"/>
    </source>
</evidence>
<dbReference type="PANTHER" id="PTHR34676:SF8">
    <property type="entry name" value="TRANSMEMBRANE PROTEIN"/>
    <property type="match status" value="1"/>
</dbReference>
<reference evidence="5" key="2">
    <citation type="submission" date="2022-01" db="EMBL/GenBank/DDBJ databases">
        <authorList>
            <person name="Yamashiro T."/>
            <person name="Shiraishi A."/>
            <person name="Satake H."/>
            <person name="Nakayama K."/>
        </authorList>
    </citation>
    <scope>NUCLEOTIDE SEQUENCE</scope>
</reference>
<dbReference type="SUPFAM" id="SSF57756">
    <property type="entry name" value="Retrovirus zinc finger-like domains"/>
    <property type="match status" value="1"/>
</dbReference>
<feature type="domain" description="CCHC-type" evidence="4">
    <location>
        <begin position="280"/>
        <end position="297"/>
    </location>
</feature>